<feature type="domain" description="Putative 5'-nucleotidase C-terminal" evidence="3">
    <location>
        <begin position="387"/>
        <end position="600"/>
    </location>
</feature>
<dbReference type="GO" id="GO:0016787">
    <property type="term" value="F:hydrolase activity"/>
    <property type="evidence" value="ECO:0007669"/>
    <property type="project" value="InterPro"/>
</dbReference>
<evidence type="ECO:0000256" key="1">
    <source>
        <dbReference type="SAM" id="MobiDB-lite"/>
    </source>
</evidence>
<evidence type="ECO:0000313" key="4">
    <source>
        <dbReference type="EMBL" id="KAF9519340.1"/>
    </source>
</evidence>
<proteinExistence type="predicted"/>
<keyword evidence="5" id="KW-1185">Reference proteome</keyword>
<dbReference type="AlphaFoldDB" id="A0A9P6E1Y9"/>
<dbReference type="OrthoDB" id="7722975at2759"/>
<dbReference type="GO" id="GO:0005576">
    <property type="term" value="C:extracellular region"/>
    <property type="evidence" value="ECO:0007669"/>
    <property type="project" value="UniProtKB-ARBA"/>
</dbReference>
<sequence length="641" mass="72083">MKVSLFSGLSVISVAAVVLACGDDHSHSHPHAKRSQSDAVQPTSWPSSPLVWGDINFIHTTDSHGWLLGHKKATYPEPNYSGDFGDFSSFVTHMKKEAERRKVDLLLVDSGDLHDGTGLSDGFPPGDVDGHESNKLIQQLPYDILSIGNHELYEYSVALDMYKNFAPYWNGSYLSSNVGIKVTGKNGKSAPVPIGARCRKFKTLRGRKVTAFGVLFNFTKNVADTIVQPVGDMVKETWFKLAIQEEPDFFLLVGHMPVSKDPPKSDLNSWPEVFKAIRSVHPYTPIFIFGGHTHIRDCVQLDTRSMSLESGRYMETVGWMSAKLDDKNSKEPLDITRRYLDANRNTYQYHTQFEDFDTKKGKEISQQLMALADKFNLNDVFGTAPQDYFLSRAPFASNNSLYSLLIDKLLPTVLAEVNPERAQAVPSIAIINFVSQRFDLYAGPFMRNDQFIVSPLNNKFLYFTVPYTVGSRVLKFLNTRKPRGKRSLSSTSAEHEYPEEYARGDVDATFNQWKRAQWEHAQQRRGDDDHKKEDKHGGDHEPTLGYVTQDSCPGFGDDTLHTPVPSYDDPPHYIASSLRPGVKNDEQIDVIFLEWFAPLIVSALNDLQSVQTYSVDGAKVYGDGTANTNTMYEIYAKAAWN</sequence>
<accession>A0A9P6E1Y9</accession>
<dbReference type="SUPFAM" id="SSF55816">
    <property type="entry name" value="5'-nucleotidase (syn. UDP-sugar hydrolase), C-terminal domain"/>
    <property type="match status" value="1"/>
</dbReference>
<dbReference type="GO" id="GO:0005829">
    <property type="term" value="C:cytosol"/>
    <property type="evidence" value="ECO:0007669"/>
    <property type="project" value="TreeGrafter"/>
</dbReference>
<name>A0A9P6E1Y9_9AGAM</name>
<evidence type="ECO:0000256" key="2">
    <source>
        <dbReference type="SAM" id="SignalP"/>
    </source>
</evidence>
<dbReference type="Gene3D" id="3.90.780.10">
    <property type="entry name" value="5'-Nucleotidase, C-terminal domain"/>
    <property type="match status" value="1"/>
</dbReference>
<keyword evidence="2" id="KW-0732">Signal</keyword>
<reference evidence="4" key="1">
    <citation type="journal article" date="2020" name="Nat. Commun.">
        <title>Large-scale genome sequencing of mycorrhizal fungi provides insights into the early evolution of symbiotic traits.</title>
        <authorList>
            <person name="Miyauchi S."/>
            <person name="Kiss E."/>
            <person name="Kuo A."/>
            <person name="Drula E."/>
            <person name="Kohler A."/>
            <person name="Sanchez-Garcia M."/>
            <person name="Morin E."/>
            <person name="Andreopoulos B."/>
            <person name="Barry K.W."/>
            <person name="Bonito G."/>
            <person name="Buee M."/>
            <person name="Carver A."/>
            <person name="Chen C."/>
            <person name="Cichocki N."/>
            <person name="Clum A."/>
            <person name="Culley D."/>
            <person name="Crous P.W."/>
            <person name="Fauchery L."/>
            <person name="Girlanda M."/>
            <person name="Hayes R.D."/>
            <person name="Keri Z."/>
            <person name="LaButti K."/>
            <person name="Lipzen A."/>
            <person name="Lombard V."/>
            <person name="Magnuson J."/>
            <person name="Maillard F."/>
            <person name="Murat C."/>
            <person name="Nolan M."/>
            <person name="Ohm R.A."/>
            <person name="Pangilinan J."/>
            <person name="Pereira M.F."/>
            <person name="Perotto S."/>
            <person name="Peter M."/>
            <person name="Pfister S."/>
            <person name="Riley R."/>
            <person name="Sitrit Y."/>
            <person name="Stielow J.B."/>
            <person name="Szollosi G."/>
            <person name="Zifcakova L."/>
            <person name="Stursova M."/>
            <person name="Spatafora J.W."/>
            <person name="Tedersoo L."/>
            <person name="Vaario L.M."/>
            <person name="Yamada A."/>
            <person name="Yan M."/>
            <person name="Wang P."/>
            <person name="Xu J."/>
            <person name="Bruns T."/>
            <person name="Baldrian P."/>
            <person name="Vilgalys R."/>
            <person name="Dunand C."/>
            <person name="Henrissat B."/>
            <person name="Grigoriev I.V."/>
            <person name="Hibbett D."/>
            <person name="Nagy L.G."/>
            <person name="Martin F.M."/>
        </authorList>
    </citation>
    <scope>NUCLEOTIDE SEQUENCE</scope>
    <source>
        <strain evidence="4">UP504</strain>
    </source>
</reference>
<dbReference type="InterPro" id="IPR053828">
    <property type="entry name" value="Nucleosidase_C"/>
</dbReference>
<organism evidence="4 5">
    <name type="scientific">Hydnum rufescens UP504</name>
    <dbReference type="NCBI Taxonomy" id="1448309"/>
    <lineage>
        <taxon>Eukaryota</taxon>
        <taxon>Fungi</taxon>
        <taxon>Dikarya</taxon>
        <taxon>Basidiomycota</taxon>
        <taxon>Agaricomycotina</taxon>
        <taxon>Agaricomycetes</taxon>
        <taxon>Cantharellales</taxon>
        <taxon>Hydnaceae</taxon>
        <taxon>Hydnum</taxon>
    </lineage>
</organism>
<dbReference type="FunFam" id="3.60.21.10:FF:000043">
    <property type="entry name" value="Ser/Thr protein phosphatase family"/>
    <property type="match status" value="1"/>
</dbReference>
<feature type="region of interest" description="Disordered" evidence="1">
    <location>
        <begin position="25"/>
        <end position="44"/>
    </location>
</feature>
<evidence type="ECO:0000313" key="5">
    <source>
        <dbReference type="Proteomes" id="UP000886523"/>
    </source>
</evidence>
<feature type="signal peptide" evidence="2">
    <location>
        <begin position="1"/>
        <end position="20"/>
    </location>
</feature>
<feature type="chain" id="PRO_5040146348" description="Putative 5'-nucleotidase C-terminal domain-containing protein" evidence="2">
    <location>
        <begin position="21"/>
        <end position="641"/>
    </location>
</feature>
<feature type="compositionally biased region" description="Basic and acidic residues" evidence="1">
    <location>
        <begin position="517"/>
        <end position="542"/>
    </location>
</feature>
<dbReference type="GO" id="GO:0009166">
    <property type="term" value="P:nucleotide catabolic process"/>
    <property type="evidence" value="ECO:0007669"/>
    <property type="project" value="InterPro"/>
</dbReference>
<dbReference type="Gene3D" id="3.60.21.10">
    <property type="match status" value="1"/>
</dbReference>
<dbReference type="PANTHER" id="PTHR11575:SF22">
    <property type="entry name" value="ADL392WP"/>
    <property type="match status" value="1"/>
</dbReference>
<dbReference type="Proteomes" id="UP000886523">
    <property type="component" value="Unassembled WGS sequence"/>
</dbReference>
<dbReference type="InterPro" id="IPR006179">
    <property type="entry name" value="5_nucleotidase/apyrase"/>
</dbReference>
<feature type="region of interest" description="Disordered" evidence="1">
    <location>
        <begin position="517"/>
        <end position="548"/>
    </location>
</feature>
<dbReference type="InterPro" id="IPR029052">
    <property type="entry name" value="Metallo-depent_PP-like"/>
</dbReference>
<comment type="caution">
    <text evidence="4">The sequence shown here is derived from an EMBL/GenBank/DDBJ whole genome shotgun (WGS) entry which is preliminary data.</text>
</comment>
<dbReference type="EMBL" id="MU128918">
    <property type="protein sequence ID" value="KAF9519340.1"/>
    <property type="molecule type" value="Genomic_DNA"/>
</dbReference>
<dbReference type="PANTHER" id="PTHR11575">
    <property type="entry name" value="5'-NUCLEOTIDASE-RELATED"/>
    <property type="match status" value="1"/>
</dbReference>
<dbReference type="Pfam" id="PF21953">
    <property type="entry name" value="NadN_nucleosid_C"/>
    <property type="match status" value="1"/>
</dbReference>
<dbReference type="PROSITE" id="PS51257">
    <property type="entry name" value="PROKAR_LIPOPROTEIN"/>
    <property type="match status" value="1"/>
</dbReference>
<dbReference type="SUPFAM" id="SSF56300">
    <property type="entry name" value="Metallo-dependent phosphatases"/>
    <property type="match status" value="1"/>
</dbReference>
<dbReference type="InterPro" id="IPR036907">
    <property type="entry name" value="5'-Nucleotdase_C_sf"/>
</dbReference>
<protein>
    <recommendedName>
        <fullName evidence="3">Putative 5'-nucleotidase C-terminal domain-containing protein</fullName>
    </recommendedName>
</protein>
<dbReference type="InterPro" id="IPR014485">
    <property type="entry name" value="Pesterase_C1039"/>
</dbReference>
<evidence type="ECO:0000259" key="3">
    <source>
        <dbReference type="Pfam" id="PF21953"/>
    </source>
</evidence>
<dbReference type="PIRSF" id="PIRSF017316">
    <property type="entry name" value="Pesterase_C1039"/>
    <property type="match status" value="1"/>
</dbReference>
<gene>
    <name evidence="4" type="ORF">BS47DRAFT_1379355</name>
</gene>